<dbReference type="InterPro" id="IPR027417">
    <property type="entry name" value="P-loop_NTPase"/>
</dbReference>
<evidence type="ECO:0000313" key="11">
    <source>
        <dbReference type="EMBL" id="AFY89091.1"/>
    </source>
</evidence>
<dbReference type="InterPro" id="IPR003593">
    <property type="entry name" value="AAA+_ATPase"/>
</dbReference>
<dbReference type="GO" id="GO:0005524">
    <property type="term" value="F:ATP binding"/>
    <property type="evidence" value="ECO:0007669"/>
    <property type="project" value="UniProtKB-KW"/>
</dbReference>
<dbReference type="Pfam" id="PF00005">
    <property type="entry name" value="ABC_tran"/>
    <property type="match status" value="1"/>
</dbReference>
<dbReference type="Proteomes" id="UP000010384">
    <property type="component" value="Chromosome"/>
</dbReference>
<dbReference type="InterPro" id="IPR011527">
    <property type="entry name" value="ABC1_TM_dom"/>
</dbReference>
<dbReference type="InterPro" id="IPR036640">
    <property type="entry name" value="ABC1_TM_sf"/>
</dbReference>
<feature type="transmembrane region" description="Helical" evidence="8">
    <location>
        <begin position="131"/>
        <end position="153"/>
    </location>
</feature>
<evidence type="ECO:0000259" key="10">
    <source>
        <dbReference type="PROSITE" id="PS50929"/>
    </source>
</evidence>
<protein>
    <submittedName>
        <fullName evidence="11">ABC transporter related protein</fullName>
    </submittedName>
</protein>
<dbReference type="KEGG" id="cthe:Chro_3645"/>
<dbReference type="InParanoid" id="K9U3R6"/>
<evidence type="ECO:0000259" key="9">
    <source>
        <dbReference type="PROSITE" id="PS50893"/>
    </source>
</evidence>
<dbReference type="Pfam" id="PF00664">
    <property type="entry name" value="ABC_membrane"/>
    <property type="match status" value="1"/>
</dbReference>
<organism evidence="11 12">
    <name type="scientific">Chroococcidiopsis thermalis (strain PCC 7203)</name>
    <dbReference type="NCBI Taxonomy" id="251229"/>
    <lineage>
        <taxon>Bacteria</taxon>
        <taxon>Bacillati</taxon>
        <taxon>Cyanobacteriota</taxon>
        <taxon>Cyanophyceae</taxon>
        <taxon>Chroococcidiopsidales</taxon>
        <taxon>Chroococcidiopsidaceae</taxon>
        <taxon>Chroococcidiopsis</taxon>
    </lineage>
</organism>
<evidence type="ECO:0000256" key="1">
    <source>
        <dbReference type="ARBA" id="ARBA00004651"/>
    </source>
</evidence>
<dbReference type="InterPro" id="IPR003439">
    <property type="entry name" value="ABC_transporter-like_ATP-bd"/>
</dbReference>
<keyword evidence="4" id="KW-0547">Nucleotide-binding</keyword>
<dbReference type="SMART" id="SM00382">
    <property type="entry name" value="AAA"/>
    <property type="match status" value="1"/>
</dbReference>
<keyword evidence="6 8" id="KW-1133">Transmembrane helix</keyword>
<evidence type="ECO:0000256" key="6">
    <source>
        <dbReference type="ARBA" id="ARBA00022989"/>
    </source>
</evidence>
<dbReference type="EMBL" id="CP003597">
    <property type="protein sequence ID" value="AFY89091.1"/>
    <property type="molecule type" value="Genomic_DNA"/>
</dbReference>
<accession>K9U3R6</accession>
<dbReference type="eggNOG" id="COG1132">
    <property type="taxonomic scope" value="Bacteria"/>
</dbReference>
<feature type="domain" description="ABC transmembrane type-1" evidence="10">
    <location>
        <begin position="23"/>
        <end position="302"/>
    </location>
</feature>
<feature type="transmembrane region" description="Helical" evidence="8">
    <location>
        <begin position="20"/>
        <end position="46"/>
    </location>
</feature>
<proteinExistence type="predicted"/>
<evidence type="ECO:0000256" key="4">
    <source>
        <dbReference type="ARBA" id="ARBA00022741"/>
    </source>
</evidence>
<reference evidence="11 12" key="1">
    <citation type="submission" date="2012-06" db="EMBL/GenBank/DDBJ databases">
        <title>Finished chromosome of genome of Chroococcidiopsis thermalis PCC 7203.</title>
        <authorList>
            <consortium name="US DOE Joint Genome Institute"/>
            <person name="Gugger M."/>
            <person name="Coursin T."/>
            <person name="Rippka R."/>
            <person name="Tandeau De Marsac N."/>
            <person name="Huntemann M."/>
            <person name="Wei C.-L."/>
            <person name="Han J."/>
            <person name="Detter J.C."/>
            <person name="Han C."/>
            <person name="Tapia R."/>
            <person name="Davenport K."/>
            <person name="Daligault H."/>
            <person name="Erkkila T."/>
            <person name="Gu W."/>
            <person name="Munk A.C.C."/>
            <person name="Teshima H."/>
            <person name="Xu Y."/>
            <person name="Chain P."/>
            <person name="Chen A."/>
            <person name="Krypides N."/>
            <person name="Mavromatis K."/>
            <person name="Markowitz V."/>
            <person name="Szeto E."/>
            <person name="Ivanova N."/>
            <person name="Mikhailova N."/>
            <person name="Ovchinnikova G."/>
            <person name="Pagani I."/>
            <person name="Pati A."/>
            <person name="Goodwin L."/>
            <person name="Peters L."/>
            <person name="Pitluck S."/>
            <person name="Woyke T."/>
            <person name="Kerfeld C."/>
        </authorList>
    </citation>
    <scope>NUCLEOTIDE SEQUENCE [LARGE SCALE GENOMIC DNA]</scope>
    <source>
        <strain evidence="11 12">PCC 7203</strain>
    </source>
</reference>
<feature type="transmembrane region" description="Helical" evidence="8">
    <location>
        <begin position="255"/>
        <end position="282"/>
    </location>
</feature>
<name>K9U3R6_CHRTP</name>
<feature type="transmembrane region" description="Helical" evidence="8">
    <location>
        <begin position="58"/>
        <end position="80"/>
    </location>
</feature>
<evidence type="ECO:0000256" key="7">
    <source>
        <dbReference type="ARBA" id="ARBA00023136"/>
    </source>
</evidence>
<dbReference type="GO" id="GO:0005886">
    <property type="term" value="C:plasma membrane"/>
    <property type="evidence" value="ECO:0007669"/>
    <property type="project" value="UniProtKB-SubCell"/>
</dbReference>
<dbReference type="GO" id="GO:0016887">
    <property type="term" value="F:ATP hydrolysis activity"/>
    <property type="evidence" value="ECO:0007669"/>
    <property type="project" value="InterPro"/>
</dbReference>
<dbReference type="STRING" id="251229.Chro_3645"/>
<evidence type="ECO:0000256" key="5">
    <source>
        <dbReference type="ARBA" id="ARBA00022840"/>
    </source>
</evidence>
<dbReference type="GO" id="GO:0140359">
    <property type="term" value="F:ABC-type transporter activity"/>
    <property type="evidence" value="ECO:0007669"/>
    <property type="project" value="InterPro"/>
</dbReference>
<dbReference type="PROSITE" id="PS00211">
    <property type="entry name" value="ABC_TRANSPORTER_1"/>
    <property type="match status" value="1"/>
</dbReference>
<dbReference type="Gene3D" id="1.20.1560.10">
    <property type="entry name" value="ABC transporter type 1, transmembrane domain"/>
    <property type="match status" value="1"/>
</dbReference>
<keyword evidence="7 8" id="KW-0472">Membrane</keyword>
<dbReference type="GO" id="GO:0034040">
    <property type="term" value="F:ATPase-coupled lipid transmembrane transporter activity"/>
    <property type="evidence" value="ECO:0007669"/>
    <property type="project" value="TreeGrafter"/>
</dbReference>
<evidence type="ECO:0000313" key="12">
    <source>
        <dbReference type="Proteomes" id="UP000010384"/>
    </source>
</evidence>
<keyword evidence="3 8" id="KW-0812">Transmembrane</keyword>
<keyword evidence="12" id="KW-1185">Reference proteome</keyword>
<dbReference type="Gene3D" id="3.40.50.300">
    <property type="entry name" value="P-loop containing nucleotide triphosphate hydrolases"/>
    <property type="match status" value="1"/>
</dbReference>
<dbReference type="PANTHER" id="PTHR24221">
    <property type="entry name" value="ATP-BINDING CASSETTE SUB-FAMILY B"/>
    <property type="match status" value="1"/>
</dbReference>
<dbReference type="PANTHER" id="PTHR24221:SF397">
    <property type="entry name" value="ABC TRANSPORTER, ATP-BINDING TRANSMEMBRANE PROTEIN"/>
    <property type="match status" value="1"/>
</dbReference>
<dbReference type="OrthoDB" id="9762778at2"/>
<dbReference type="HOGENOM" id="CLU_000604_84_3_3"/>
<dbReference type="SUPFAM" id="SSF90123">
    <property type="entry name" value="ABC transporter transmembrane region"/>
    <property type="match status" value="1"/>
</dbReference>
<keyword evidence="2" id="KW-0813">Transport</keyword>
<evidence type="ECO:0000256" key="8">
    <source>
        <dbReference type="SAM" id="Phobius"/>
    </source>
</evidence>
<dbReference type="PROSITE" id="PS50929">
    <property type="entry name" value="ABC_TM1F"/>
    <property type="match status" value="1"/>
</dbReference>
<feature type="domain" description="ABC transporter" evidence="9">
    <location>
        <begin position="333"/>
        <end position="566"/>
    </location>
</feature>
<dbReference type="PROSITE" id="PS50893">
    <property type="entry name" value="ABC_TRANSPORTER_2"/>
    <property type="match status" value="1"/>
</dbReference>
<dbReference type="SUPFAM" id="SSF52540">
    <property type="entry name" value="P-loop containing nucleoside triphosphate hydrolases"/>
    <property type="match status" value="1"/>
</dbReference>
<dbReference type="InterPro" id="IPR039421">
    <property type="entry name" value="Type_1_exporter"/>
</dbReference>
<evidence type="ECO:0000256" key="2">
    <source>
        <dbReference type="ARBA" id="ARBA00022448"/>
    </source>
</evidence>
<dbReference type="CDD" id="cd07346">
    <property type="entry name" value="ABC_6TM_exporters"/>
    <property type="match status" value="1"/>
</dbReference>
<sequence>MLSLVKNLYNLGTQQDKAEMIRATLLKAVESFFTSAPVIFLYLILLELFKGSINRQTVIYLTLGMVSCIVFQFIFGYFAYGAYGTIQSRVVGRIHNHIGEHLRKLSMGFFSSTNVGDINAVVTTDLAKIDYMYALPTTIDAIAVPSFVALLLFFVDWRMALATVAGIPLAMGIYRWSQSQLRQLTQFQAQSQIEANSRTIEYIQGMNVIRAFDQTGAQFSKFDRAIQHYRDTNINLATKLAPAEVAFDTTLELGFAVILVSGAYLLLQGQLTTPTFLMFLILSLRFYKPLQKIGDLSRHRQLVDTAIERISSVFNIKPLPEPEQSQTLKQFDIEFKNVSFSYEQQPVLQNVSFTVPERSMTALVGPSGAGKTTVINLIARFWDVDEGEILIGGVNVKDLKTDSLLSYISLVFQDVYLFNDTILNNIKFGNPDASEEQVFTAAKAARCHEFILEKPHGYHTIIGEGGATLSGGEKQRISIARAILKDAPIVLLDEATASIDPENELVIQQAIDSLVASKTLIIIAHKLSTIENAEQILVIDRGQIIEQGKHEDLITNNSLYSRFWAERQKARTWKIARR</sequence>
<dbReference type="RefSeq" id="WP_015155635.1">
    <property type="nucleotide sequence ID" value="NC_019695.1"/>
</dbReference>
<comment type="subcellular location">
    <subcellularLocation>
        <location evidence="1">Cell membrane</location>
        <topology evidence="1">Multi-pass membrane protein</topology>
    </subcellularLocation>
</comment>
<gene>
    <name evidence="11" type="ORF">Chro_3645</name>
</gene>
<dbReference type="InterPro" id="IPR017871">
    <property type="entry name" value="ABC_transporter-like_CS"/>
</dbReference>
<dbReference type="FunFam" id="3.40.50.300:FF:000287">
    <property type="entry name" value="Multidrug ABC transporter ATP-binding protein"/>
    <property type="match status" value="1"/>
</dbReference>
<keyword evidence="5" id="KW-0067">ATP-binding</keyword>
<dbReference type="AlphaFoldDB" id="K9U3R6"/>
<evidence type="ECO:0000256" key="3">
    <source>
        <dbReference type="ARBA" id="ARBA00022692"/>
    </source>
</evidence>